<dbReference type="OrthoDB" id="428895at2759"/>
<dbReference type="SMART" id="SM00397">
    <property type="entry name" value="t_SNARE"/>
    <property type="match status" value="1"/>
</dbReference>
<dbReference type="InterPro" id="IPR000727">
    <property type="entry name" value="T_SNARE_dom"/>
</dbReference>
<organism evidence="4 5">
    <name type="scientific">[Torrubiella] hemipterigena</name>
    <dbReference type="NCBI Taxonomy" id="1531966"/>
    <lineage>
        <taxon>Eukaryota</taxon>
        <taxon>Fungi</taxon>
        <taxon>Dikarya</taxon>
        <taxon>Ascomycota</taxon>
        <taxon>Pezizomycotina</taxon>
        <taxon>Sordariomycetes</taxon>
        <taxon>Hypocreomycetidae</taxon>
        <taxon>Hypocreales</taxon>
        <taxon>Clavicipitaceae</taxon>
        <taxon>Clavicipitaceae incertae sedis</taxon>
        <taxon>'Torrubiella' clade</taxon>
    </lineage>
</organism>
<evidence type="ECO:0000259" key="3">
    <source>
        <dbReference type="PROSITE" id="PS50195"/>
    </source>
</evidence>
<dbReference type="EMBL" id="CDHN01000001">
    <property type="protein sequence ID" value="CEJ82022.1"/>
    <property type="molecule type" value="Genomic_DNA"/>
</dbReference>
<proteinExistence type="predicted"/>
<reference evidence="4 5" key="1">
    <citation type="journal article" date="2015" name="Genome Announc.">
        <title>Draft Genome Sequence and Gene Annotation of the Entomopathogenic Fungus Verticillium hemipterigenum.</title>
        <authorList>
            <person name="Horn F."/>
            <person name="Habel A."/>
            <person name="Scharf D.H."/>
            <person name="Dworschak J."/>
            <person name="Brakhage A.A."/>
            <person name="Guthke R."/>
            <person name="Hertweck C."/>
            <person name="Linde J."/>
        </authorList>
    </citation>
    <scope>NUCLEOTIDE SEQUENCE [LARGE SCALE GENOMIC DNA]</scope>
</reference>
<feature type="domain" description="T-SNARE coiled-coil homology" evidence="2">
    <location>
        <begin position="293"/>
        <end position="355"/>
    </location>
</feature>
<dbReference type="Proteomes" id="UP000039046">
    <property type="component" value="Unassembled WGS sequence"/>
</dbReference>
<evidence type="ECO:0000256" key="1">
    <source>
        <dbReference type="SAM" id="MobiDB-lite"/>
    </source>
</evidence>
<accession>A0A0A1T6W6</accession>
<dbReference type="AlphaFoldDB" id="A0A0A1T6W6"/>
<dbReference type="SMART" id="SM00312">
    <property type="entry name" value="PX"/>
    <property type="match status" value="1"/>
</dbReference>
<evidence type="ECO:0000313" key="5">
    <source>
        <dbReference type="Proteomes" id="UP000039046"/>
    </source>
</evidence>
<feature type="region of interest" description="Disordered" evidence="1">
    <location>
        <begin position="243"/>
        <end position="264"/>
    </location>
</feature>
<feature type="compositionally biased region" description="Polar residues" evidence="1">
    <location>
        <begin position="251"/>
        <end position="263"/>
    </location>
</feature>
<dbReference type="PROSITE" id="PS50192">
    <property type="entry name" value="T_SNARE"/>
    <property type="match status" value="1"/>
</dbReference>
<dbReference type="SUPFAM" id="SSF64268">
    <property type="entry name" value="PX domain"/>
    <property type="match status" value="1"/>
</dbReference>
<dbReference type="CDD" id="cd06897">
    <property type="entry name" value="PX_SNARE"/>
    <property type="match status" value="1"/>
</dbReference>
<feature type="domain" description="PX" evidence="3">
    <location>
        <begin position="4"/>
        <end position="119"/>
    </location>
</feature>
<dbReference type="Pfam" id="PF00787">
    <property type="entry name" value="PX"/>
    <property type="match status" value="1"/>
</dbReference>
<protein>
    <submittedName>
        <fullName evidence="4">Putative V-SNARE</fullName>
    </submittedName>
</protein>
<dbReference type="HOGENOM" id="CLU_033748_2_0_1"/>
<dbReference type="PROSITE" id="PS50195">
    <property type="entry name" value="PX"/>
    <property type="match status" value="1"/>
</dbReference>
<dbReference type="Gene3D" id="1.20.5.110">
    <property type="match status" value="1"/>
</dbReference>
<sequence length="357" mass="39591">MAPPPEIAIPSTSISDEESGKPYTLYNITLRLPLRSFVVQKRYSDFVKLHETLLEQTGIPPPQPLPSKHWFKSTVKSADLTRERQVGFEKYLRTIAESPDRRWRDTAAWRLFLNLPSSSTTSSAVSANGRASNIAAGAADPATWLDIHRELKQLLHESRLAISKRDSAVDSGNTTAAEQASMTARRSAAKAGTFVATLTEGLRKIQDTGKLGDGELRRRRDLLSAAKMEKEGLDRLASSKISSRDPINRGTAVSDTASSSRISKPSGRILGGQAVETVKTKELDNAGLLLLQKQEMEQQDEHLNELTAIIQRTKKMGIQMDEELTIQNEMLSEMDKDMTRLDAKIKVGKNRLRKLGE</sequence>
<name>A0A0A1T6W6_9HYPO</name>
<dbReference type="SUPFAM" id="SSF58038">
    <property type="entry name" value="SNARE fusion complex"/>
    <property type="match status" value="1"/>
</dbReference>
<gene>
    <name evidence="4" type="ORF">VHEMI02114</name>
</gene>
<dbReference type="InterPro" id="IPR036871">
    <property type="entry name" value="PX_dom_sf"/>
</dbReference>
<evidence type="ECO:0000259" key="2">
    <source>
        <dbReference type="PROSITE" id="PS50192"/>
    </source>
</evidence>
<keyword evidence="5" id="KW-1185">Reference proteome</keyword>
<dbReference type="Gene3D" id="3.30.1520.10">
    <property type="entry name" value="Phox-like domain"/>
    <property type="match status" value="1"/>
</dbReference>
<dbReference type="GO" id="GO:0035091">
    <property type="term" value="F:phosphatidylinositol binding"/>
    <property type="evidence" value="ECO:0007669"/>
    <property type="project" value="InterPro"/>
</dbReference>
<evidence type="ECO:0000313" key="4">
    <source>
        <dbReference type="EMBL" id="CEJ82022.1"/>
    </source>
</evidence>
<dbReference type="InterPro" id="IPR001683">
    <property type="entry name" value="PX_dom"/>
</dbReference>
<dbReference type="CDD" id="cd15858">
    <property type="entry name" value="SNARE_VAM7"/>
    <property type="match status" value="1"/>
</dbReference>
<dbReference type="STRING" id="1531966.A0A0A1T6W6"/>